<comment type="caution">
    <text evidence="1">The sequence shown here is derived from an EMBL/GenBank/DDBJ whole genome shotgun (WGS) entry which is preliminary data.</text>
</comment>
<keyword evidence="2" id="KW-1185">Reference proteome</keyword>
<sequence length="175" mass="19847">MNTFVTFKYFDSAEGGASVYTAILHTQSVEGNAVKSEFDKFLDRYEMEEEKEPDFKEILAQIDVILTHGFENYQLRHEREARALPSKDRSLVSAGYMPTDGPLRLYCVLLPDNVMVLCGGGVKAEDTAQESDGVRAHFMLANTLARKLNERLAEETKPISYERVEAILEKETIYL</sequence>
<evidence type="ECO:0000313" key="1">
    <source>
        <dbReference type="EMBL" id="MBC6994752.1"/>
    </source>
</evidence>
<dbReference type="RefSeq" id="WP_187466824.1">
    <property type="nucleotide sequence ID" value="NZ_JACSIT010000104.1"/>
</dbReference>
<proteinExistence type="predicted"/>
<accession>A0A923TDE4</accession>
<organism evidence="1 2">
    <name type="scientific">Neolewinella lacunae</name>
    <dbReference type="NCBI Taxonomy" id="1517758"/>
    <lineage>
        <taxon>Bacteria</taxon>
        <taxon>Pseudomonadati</taxon>
        <taxon>Bacteroidota</taxon>
        <taxon>Saprospiria</taxon>
        <taxon>Saprospirales</taxon>
        <taxon>Lewinellaceae</taxon>
        <taxon>Neolewinella</taxon>
    </lineage>
</organism>
<gene>
    <name evidence="1" type="ORF">H9S92_11290</name>
</gene>
<dbReference type="EMBL" id="JACSIT010000104">
    <property type="protein sequence ID" value="MBC6994752.1"/>
    <property type="molecule type" value="Genomic_DNA"/>
</dbReference>
<protein>
    <submittedName>
        <fullName evidence="1">Uncharacterized protein</fullName>
    </submittedName>
</protein>
<evidence type="ECO:0000313" key="2">
    <source>
        <dbReference type="Proteomes" id="UP000650081"/>
    </source>
</evidence>
<name>A0A923TDE4_9BACT</name>
<reference evidence="1" key="1">
    <citation type="submission" date="2020-08" db="EMBL/GenBank/DDBJ databases">
        <title>Lewinella bacteria from marine environments.</title>
        <authorList>
            <person name="Zhong Y."/>
        </authorList>
    </citation>
    <scope>NUCLEOTIDE SEQUENCE</scope>
    <source>
        <strain evidence="1">KCTC 42187</strain>
    </source>
</reference>
<dbReference type="AlphaFoldDB" id="A0A923TDE4"/>
<dbReference type="Proteomes" id="UP000650081">
    <property type="component" value="Unassembled WGS sequence"/>
</dbReference>